<name>A0A0N5BS71_STREA</name>
<sequence length="81" mass="9149">MNFIKSIKTNIFIFLIISTLCFQLIENTPEKVEDLTRVRRGMPFDATLRLGEKLVNLTGRGDHDPSSKHGGTGPNSYGRRK</sequence>
<keyword evidence="3" id="KW-1185">Reference proteome</keyword>
<reference evidence="4" key="1">
    <citation type="submission" date="2017-02" db="UniProtKB">
        <authorList>
            <consortium name="WormBaseParasite"/>
        </authorList>
    </citation>
    <scope>IDENTIFICATION</scope>
</reference>
<evidence type="ECO:0000313" key="3">
    <source>
        <dbReference type="Proteomes" id="UP000046392"/>
    </source>
</evidence>
<accession>A0A0N5BS71</accession>
<feature type="signal peptide" evidence="2">
    <location>
        <begin position="1"/>
        <end position="23"/>
    </location>
</feature>
<feature type="chain" id="PRO_5005894781" evidence="2">
    <location>
        <begin position="24"/>
        <end position="81"/>
    </location>
</feature>
<dbReference type="WBParaSite" id="SPAL_0000871650.1">
    <property type="protein sequence ID" value="SPAL_0000871650.1"/>
    <property type="gene ID" value="SPAL_0000871650"/>
</dbReference>
<protein>
    <submittedName>
        <fullName evidence="4">Uncharacterized protein</fullName>
    </submittedName>
</protein>
<keyword evidence="2" id="KW-0732">Signal</keyword>
<proteinExistence type="predicted"/>
<evidence type="ECO:0000256" key="1">
    <source>
        <dbReference type="SAM" id="MobiDB-lite"/>
    </source>
</evidence>
<feature type="region of interest" description="Disordered" evidence="1">
    <location>
        <begin position="57"/>
        <end position="81"/>
    </location>
</feature>
<evidence type="ECO:0000313" key="4">
    <source>
        <dbReference type="WBParaSite" id="SPAL_0000871650.1"/>
    </source>
</evidence>
<dbReference type="Proteomes" id="UP000046392">
    <property type="component" value="Unplaced"/>
</dbReference>
<evidence type="ECO:0000256" key="2">
    <source>
        <dbReference type="SAM" id="SignalP"/>
    </source>
</evidence>
<organism evidence="3 4">
    <name type="scientific">Strongyloides papillosus</name>
    <name type="common">Intestinal threadworm</name>
    <dbReference type="NCBI Taxonomy" id="174720"/>
    <lineage>
        <taxon>Eukaryota</taxon>
        <taxon>Metazoa</taxon>
        <taxon>Ecdysozoa</taxon>
        <taxon>Nematoda</taxon>
        <taxon>Chromadorea</taxon>
        <taxon>Rhabditida</taxon>
        <taxon>Tylenchina</taxon>
        <taxon>Panagrolaimomorpha</taxon>
        <taxon>Strongyloidoidea</taxon>
        <taxon>Strongyloididae</taxon>
        <taxon>Strongyloides</taxon>
    </lineage>
</organism>
<dbReference type="AlphaFoldDB" id="A0A0N5BS71"/>